<dbReference type="PROSITE" id="PS51375">
    <property type="entry name" value="PPR"/>
    <property type="match status" value="5"/>
</dbReference>
<dbReference type="InterPro" id="IPR046848">
    <property type="entry name" value="E_motif"/>
</dbReference>
<dbReference type="Gene3D" id="1.25.40.10">
    <property type="entry name" value="Tetratricopeptide repeat domain"/>
    <property type="match status" value="5"/>
</dbReference>
<comment type="caution">
    <text evidence="5">The sequence shown here is derived from an EMBL/GenBank/DDBJ whole genome shotgun (WGS) entry which is preliminary data.</text>
</comment>
<dbReference type="AlphaFoldDB" id="A0AAV1RBZ9"/>
<dbReference type="Proteomes" id="UP001314170">
    <property type="component" value="Unassembled WGS sequence"/>
</dbReference>
<dbReference type="PANTHER" id="PTHR47926">
    <property type="entry name" value="PENTATRICOPEPTIDE REPEAT-CONTAINING PROTEIN"/>
    <property type="match status" value="1"/>
</dbReference>
<name>A0AAV1RBZ9_9ROSI</name>
<evidence type="ECO:0000256" key="3">
    <source>
        <dbReference type="ARBA" id="ARBA00061659"/>
    </source>
</evidence>
<gene>
    <name evidence="5" type="ORF">DCAF_LOCUS9261</name>
</gene>
<comment type="similarity">
    <text evidence="3">Belongs to the PPR family. PCMP-E subfamily.</text>
</comment>
<dbReference type="GO" id="GO:0009451">
    <property type="term" value="P:RNA modification"/>
    <property type="evidence" value="ECO:0007669"/>
    <property type="project" value="InterPro"/>
</dbReference>
<evidence type="ECO:0000256" key="2">
    <source>
        <dbReference type="ARBA" id="ARBA00022737"/>
    </source>
</evidence>
<evidence type="ECO:0000256" key="4">
    <source>
        <dbReference type="PROSITE-ProRule" id="PRU00708"/>
    </source>
</evidence>
<evidence type="ECO:0000256" key="1">
    <source>
        <dbReference type="ARBA" id="ARBA00006643"/>
    </source>
</evidence>
<keyword evidence="2" id="KW-0677">Repeat</keyword>
<dbReference type="InterPro" id="IPR011990">
    <property type="entry name" value="TPR-like_helical_dom_sf"/>
</dbReference>
<organism evidence="5 6">
    <name type="scientific">Dovyalis caffra</name>
    <dbReference type="NCBI Taxonomy" id="77055"/>
    <lineage>
        <taxon>Eukaryota</taxon>
        <taxon>Viridiplantae</taxon>
        <taxon>Streptophyta</taxon>
        <taxon>Embryophyta</taxon>
        <taxon>Tracheophyta</taxon>
        <taxon>Spermatophyta</taxon>
        <taxon>Magnoliopsida</taxon>
        <taxon>eudicotyledons</taxon>
        <taxon>Gunneridae</taxon>
        <taxon>Pentapetalae</taxon>
        <taxon>rosids</taxon>
        <taxon>fabids</taxon>
        <taxon>Malpighiales</taxon>
        <taxon>Salicaceae</taxon>
        <taxon>Flacourtieae</taxon>
        <taxon>Dovyalis</taxon>
    </lineage>
</organism>
<dbReference type="FunFam" id="1.25.40.10:FF:000442">
    <property type="entry name" value="Pentatricopeptide repeat-containing protein At3g49710"/>
    <property type="match status" value="1"/>
</dbReference>
<dbReference type="NCBIfam" id="TIGR00756">
    <property type="entry name" value="PPR"/>
    <property type="match status" value="5"/>
</dbReference>
<feature type="repeat" description="PPR" evidence="4">
    <location>
        <begin position="299"/>
        <end position="333"/>
    </location>
</feature>
<dbReference type="EMBL" id="CAWUPB010000913">
    <property type="protein sequence ID" value="CAK7332991.1"/>
    <property type="molecule type" value="Genomic_DNA"/>
</dbReference>
<dbReference type="InterPro" id="IPR002885">
    <property type="entry name" value="PPR_rpt"/>
</dbReference>
<dbReference type="InterPro" id="IPR046960">
    <property type="entry name" value="PPR_At4g14850-like_plant"/>
</dbReference>
<comment type="similarity">
    <text evidence="1">Belongs to the PPR family. PCMP-H subfamily.</text>
</comment>
<evidence type="ECO:0000313" key="6">
    <source>
        <dbReference type="Proteomes" id="UP001314170"/>
    </source>
</evidence>
<dbReference type="GO" id="GO:0003723">
    <property type="term" value="F:RNA binding"/>
    <property type="evidence" value="ECO:0007669"/>
    <property type="project" value="InterPro"/>
</dbReference>
<dbReference type="PANTHER" id="PTHR47926:SF407">
    <property type="entry name" value="(WILD MALAYSIAN BANANA) HYPOTHETICAL PROTEIN"/>
    <property type="match status" value="1"/>
</dbReference>
<dbReference type="FunFam" id="1.25.40.10:FF:000333">
    <property type="entry name" value="Pentatricopeptide repeat-containing protein"/>
    <property type="match status" value="1"/>
</dbReference>
<evidence type="ECO:0000313" key="5">
    <source>
        <dbReference type="EMBL" id="CAK7332991.1"/>
    </source>
</evidence>
<accession>A0AAV1RBZ9</accession>
<proteinExistence type="inferred from homology"/>
<dbReference type="Pfam" id="PF13041">
    <property type="entry name" value="PPR_2"/>
    <property type="match status" value="3"/>
</dbReference>
<feature type="repeat" description="PPR" evidence="4">
    <location>
        <begin position="136"/>
        <end position="170"/>
    </location>
</feature>
<feature type="repeat" description="PPR" evidence="4">
    <location>
        <begin position="268"/>
        <end position="298"/>
    </location>
</feature>
<keyword evidence="6" id="KW-1185">Reference proteome</keyword>
<dbReference type="FunFam" id="1.25.40.10:FF:000212">
    <property type="entry name" value="Pentatricopeptide repeat-containing protein At2g03380, mitochondrial"/>
    <property type="match status" value="1"/>
</dbReference>
<protein>
    <recommendedName>
        <fullName evidence="7">Chlororespiratory reduction 21</fullName>
    </recommendedName>
</protein>
<evidence type="ECO:0008006" key="7">
    <source>
        <dbReference type="Google" id="ProtNLM"/>
    </source>
</evidence>
<dbReference type="Pfam" id="PF01535">
    <property type="entry name" value="PPR"/>
    <property type="match status" value="6"/>
</dbReference>
<sequence>MIQSFKPPKSLLRFVICSPPPVSPALTSSLKWVSTKTLQTPFQSQQYLIHHLQYLLTLKTHNKNSNFEHSLVSALKSCATHLAISQGQDGQQIHCLVFKSGLVSNTFIQNSLLNMYSKCGFFGLAKSLFDSCPKLDPVSCNIMIAGYVQSGNLDDARKLFEVMPQKGCVSYTTMILGFVQNDFWSEAIEVYKEMRNVGVVPNEVTMASVISACCHVGGIWDCRLLHGLVIKMLLDGFVLISTNLLKMYCASSSLGEASALFDEMREKNVVTWNVMLNGYSKAGSANLAREVFEMIPDKDVVSWGTIIDAYVRVERLGEALMMYQLMVSTGLGPSEVTMAGLISACGRAMAIGEGRQLHCVIMKISFDCYDFVQATVIHFYSACGRIKEACLQFELGIKGHVASQNALIGGFIRNRMIDQARQLFNELPGKDVFSWSTMISGYAHSDQPSMALELFHRMVASGIRPNEVTMVSVFSAIATLGTLKEGRWAHEYVLYNSIPLNDNLSASIIDMYAKCGGINTALEVFYQIRDKASTVSPWNSIICGLATHGHAKLSIEIYSDLQRRHIKLNAITFIGVLGACCHAGLVELGKGYFKSMKSEHNIDPDIRHYGCMVDLLGRAAQLEEAEKLIRSMPMKADVVIWGMLLSACKTHRNVIMGERAAENLAKLEPSHGPSRVLLSSIYADAGRWEDAFLVRRAMQSHRMHRMPGYSGVM</sequence>
<feature type="repeat" description="PPR" evidence="4">
    <location>
        <begin position="171"/>
        <end position="201"/>
    </location>
</feature>
<dbReference type="Pfam" id="PF20431">
    <property type="entry name" value="E_motif"/>
    <property type="match status" value="1"/>
</dbReference>
<reference evidence="5 6" key="1">
    <citation type="submission" date="2024-01" db="EMBL/GenBank/DDBJ databases">
        <authorList>
            <person name="Waweru B."/>
        </authorList>
    </citation>
    <scope>NUCLEOTIDE SEQUENCE [LARGE SCALE GENOMIC DNA]</scope>
</reference>
<feature type="repeat" description="PPR" evidence="4">
    <location>
        <begin position="431"/>
        <end position="465"/>
    </location>
</feature>